<organism evidence="1 2">
    <name type="scientific">Providencia stuartii (strain MRSN 2154)</name>
    <dbReference type="NCBI Taxonomy" id="1157951"/>
    <lineage>
        <taxon>Bacteria</taxon>
        <taxon>Pseudomonadati</taxon>
        <taxon>Pseudomonadota</taxon>
        <taxon>Gammaproteobacteria</taxon>
        <taxon>Enterobacterales</taxon>
        <taxon>Morganellaceae</taxon>
        <taxon>Providencia</taxon>
    </lineage>
</organism>
<proteinExistence type="predicted"/>
<dbReference type="HOGENOM" id="CLU_2827804_0_0_6"/>
<dbReference type="PATRIC" id="fig|1157951.4.peg.869"/>
<name>A0A140NKQ1_PROSM</name>
<dbReference type="Proteomes" id="UP000005012">
    <property type="component" value="Chromosome"/>
</dbReference>
<sequence length="66" mass="7503">MVTVVEIVATAKIVTMIRRLFAVIILDSSLKNVSKNLNITIPFYRFMLSVYDLNKLLKFLLAICAI</sequence>
<evidence type="ECO:0000313" key="2">
    <source>
        <dbReference type="Proteomes" id="UP000005012"/>
    </source>
</evidence>
<dbReference type="AlphaFoldDB" id="A0A140NKQ1"/>
<reference evidence="1 2" key="1">
    <citation type="journal article" date="2012" name="J. Bacteriol.">
        <title>Complete Genome Sequence of Providencia stuartii Clinical Isolate MRSN 2154.</title>
        <authorList>
            <person name="Clifford R.J."/>
            <person name="Hang J."/>
            <person name="Riley M.C."/>
            <person name="Onmus-Leone F."/>
            <person name="Kuschner R.A."/>
            <person name="Lesho E.P."/>
            <person name="Waterman P.E."/>
        </authorList>
    </citation>
    <scope>NUCLEOTIDE SEQUENCE [LARGE SCALE GENOMIC DNA]</scope>
    <source>
        <strain evidence="1 2">MRSN 2154</strain>
    </source>
</reference>
<evidence type="ECO:0000313" key="1">
    <source>
        <dbReference type="EMBL" id="AFH92756.1"/>
    </source>
</evidence>
<accession>A0A140NKQ1</accession>
<dbReference type="EMBL" id="CP003488">
    <property type="protein sequence ID" value="AFH92756.1"/>
    <property type="molecule type" value="Genomic_DNA"/>
</dbReference>
<reference evidence="2" key="2">
    <citation type="submission" date="2012-04" db="EMBL/GenBank/DDBJ databases">
        <title>Complete genome sequence of Providencia stuartii clinical isolate MRSN 2154.</title>
        <authorList>
            <person name="Clifford R.J."/>
            <person name="Hang J."/>
            <person name="Riley M.C."/>
            <person name="Onmus-Leone F."/>
            <person name="Kuschner R.A."/>
            <person name="Lesho E.P."/>
            <person name="Waterman P.E."/>
        </authorList>
    </citation>
    <scope>NUCLEOTIDE SEQUENCE [LARGE SCALE GENOMIC DNA]</scope>
    <source>
        <strain evidence="2">MRSN 2154</strain>
    </source>
</reference>
<dbReference type="KEGG" id="psi:S70_04375"/>
<gene>
    <name evidence="1" type="ordered locus">S70_04375</name>
</gene>
<protein>
    <submittedName>
        <fullName evidence="1">Uncharacterized protein</fullName>
    </submittedName>
</protein>